<dbReference type="GO" id="GO:0071555">
    <property type="term" value="P:cell wall organization"/>
    <property type="evidence" value="ECO:0007669"/>
    <property type="project" value="UniProtKB-KW"/>
</dbReference>
<evidence type="ECO:0000256" key="5">
    <source>
        <dbReference type="ARBA" id="ARBA00023239"/>
    </source>
</evidence>
<sequence length="366" mass="41993">MDIVAKMKREYRIYERLRHKRTLWIAGSALFVLWFVITSITLFLPPYDFPSDKIFDVEDGKGLQQISKELKENDVIRSASLFSFLIKLFGHERSIKAGLYYFEQPLSLVDIMYRLTDGNYEVTPFRATIKEGATIYGMGLFFEERGFFSANAFWHAAGLHPDHYGNDGEYLPLENDYSMKSDLVSKRPTGEGLEGFLFPDTYFFPPGVTPEGVVHAMLENFDRKIVPDIRAEIDQQGKSFYDVLIMASIIEREALNGDDGKIISGILWKRLASDYPLQVDAVLSYITGRGSFALSADDLDIDSPYNVYRRIGLPPTPISNPGIEAIEAALYPEETDYWYYLHDAEGRAHYARTFDEHKENKIKYLR</sequence>
<dbReference type="EC" id="4.2.2.29" evidence="7"/>
<keyword evidence="6 7" id="KW-0961">Cell wall biogenesis/degradation</keyword>
<organism evidence="8 9">
    <name type="scientific">Candidatus Niyogibacteria bacterium CG10_big_fil_rev_8_21_14_0_10_46_36</name>
    <dbReference type="NCBI Taxonomy" id="1974726"/>
    <lineage>
        <taxon>Bacteria</taxon>
        <taxon>Candidatus Niyogiibacteriota</taxon>
    </lineage>
</organism>
<gene>
    <name evidence="7" type="primary">mltG</name>
    <name evidence="8" type="ORF">COU47_03470</name>
</gene>
<evidence type="ECO:0000313" key="8">
    <source>
        <dbReference type="EMBL" id="PIR69403.1"/>
    </source>
</evidence>
<evidence type="ECO:0000256" key="4">
    <source>
        <dbReference type="ARBA" id="ARBA00023136"/>
    </source>
</evidence>
<evidence type="ECO:0000256" key="2">
    <source>
        <dbReference type="ARBA" id="ARBA00022692"/>
    </source>
</evidence>
<proteinExistence type="inferred from homology"/>
<dbReference type="PANTHER" id="PTHR30518:SF2">
    <property type="entry name" value="ENDOLYTIC MUREIN TRANSGLYCOSYLASE"/>
    <property type="match status" value="1"/>
</dbReference>
<name>A0A2H0TCY6_9BACT</name>
<protein>
    <recommendedName>
        <fullName evidence="7">Endolytic murein transglycosylase</fullName>
        <ecNumber evidence="7">4.2.2.29</ecNumber>
    </recommendedName>
    <alternativeName>
        <fullName evidence="7">Peptidoglycan lytic transglycosylase</fullName>
    </alternativeName>
    <alternativeName>
        <fullName evidence="7">Peptidoglycan polymerization terminase</fullName>
    </alternativeName>
</protein>
<evidence type="ECO:0000256" key="6">
    <source>
        <dbReference type="ARBA" id="ARBA00023316"/>
    </source>
</evidence>
<keyword evidence="5 7" id="KW-0456">Lyase</keyword>
<dbReference type="Proteomes" id="UP000231503">
    <property type="component" value="Unassembled WGS sequence"/>
</dbReference>
<comment type="subcellular location">
    <subcellularLocation>
        <location evidence="7">Cell membrane</location>
        <topology evidence="7">Single-pass membrane protein</topology>
    </subcellularLocation>
</comment>
<evidence type="ECO:0000256" key="7">
    <source>
        <dbReference type="HAMAP-Rule" id="MF_02065"/>
    </source>
</evidence>
<keyword evidence="2 7" id="KW-0812">Transmembrane</keyword>
<dbReference type="GO" id="GO:0008932">
    <property type="term" value="F:lytic endotransglycosylase activity"/>
    <property type="evidence" value="ECO:0007669"/>
    <property type="project" value="UniProtKB-UniRule"/>
</dbReference>
<evidence type="ECO:0000256" key="1">
    <source>
        <dbReference type="ARBA" id="ARBA00022475"/>
    </source>
</evidence>
<dbReference type="InterPro" id="IPR003770">
    <property type="entry name" value="MLTG-like"/>
</dbReference>
<dbReference type="NCBIfam" id="TIGR00247">
    <property type="entry name" value="endolytic transglycosylase MltG"/>
    <property type="match status" value="1"/>
</dbReference>
<dbReference type="GO" id="GO:0005886">
    <property type="term" value="C:plasma membrane"/>
    <property type="evidence" value="ECO:0007669"/>
    <property type="project" value="UniProtKB-SubCell"/>
</dbReference>
<feature type="transmembrane region" description="Helical" evidence="7">
    <location>
        <begin position="21"/>
        <end position="44"/>
    </location>
</feature>
<dbReference type="GO" id="GO:0009252">
    <property type="term" value="P:peptidoglycan biosynthetic process"/>
    <property type="evidence" value="ECO:0007669"/>
    <property type="project" value="UniProtKB-UniRule"/>
</dbReference>
<comment type="caution">
    <text evidence="8">The sequence shown here is derived from an EMBL/GenBank/DDBJ whole genome shotgun (WGS) entry which is preliminary data.</text>
</comment>
<evidence type="ECO:0000313" key="9">
    <source>
        <dbReference type="Proteomes" id="UP000231503"/>
    </source>
</evidence>
<comment type="function">
    <text evidence="7">Functions as a peptidoglycan terminase that cleaves nascent peptidoglycan strands endolytically to terminate their elongation.</text>
</comment>
<comment type="similarity">
    <text evidence="7">Belongs to the transglycosylase MltG family.</text>
</comment>
<dbReference type="Gene3D" id="3.30.1490.480">
    <property type="entry name" value="Endolytic murein transglycosylase"/>
    <property type="match status" value="1"/>
</dbReference>
<keyword evidence="4 7" id="KW-0472">Membrane</keyword>
<feature type="site" description="Important for catalytic activity" evidence="7">
    <location>
        <position position="253"/>
    </location>
</feature>
<keyword evidence="1 7" id="KW-1003">Cell membrane</keyword>
<dbReference type="EMBL" id="PFCO01000008">
    <property type="protein sequence ID" value="PIR69403.1"/>
    <property type="molecule type" value="Genomic_DNA"/>
</dbReference>
<reference evidence="9" key="1">
    <citation type="submission" date="2017-09" db="EMBL/GenBank/DDBJ databases">
        <title>Depth-based differentiation of microbial function through sediment-hosted aquifers and enrichment of novel symbionts in the deep terrestrial subsurface.</title>
        <authorList>
            <person name="Probst A.J."/>
            <person name="Ladd B."/>
            <person name="Jarett J.K."/>
            <person name="Geller-Mcgrath D.E."/>
            <person name="Sieber C.M.K."/>
            <person name="Emerson J.B."/>
            <person name="Anantharaman K."/>
            <person name="Thomas B.C."/>
            <person name="Malmstrom R."/>
            <person name="Stieglmeier M."/>
            <person name="Klingl A."/>
            <person name="Woyke T."/>
            <person name="Ryan C.M."/>
            <person name="Banfield J.F."/>
        </authorList>
    </citation>
    <scope>NUCLEOTIDE SEQUENCE [LARGE SCALE GENOMIC DNA]</scope>
</reference>
<dbReference type="AlphaFoldDB" id="A0A2H0TCY6"/>
<dbReference type="PANTHER" id="PTHR30518">
    <property type="entry name" value="ENDOLYTIC MUREIN TRANSGLYCOSYLASE"/>
    <property type="match status" value="1"/>
</dbReference>
<evidence type="ECO:0000256" key="3">
    <source>
        <dbReference type="ARBA" id="ARBA00022989"/>
    </source>
</evidence>
<comment type="catalytic activity">
    <reaction evidence="7">
        <text>a peptidoglycan chain = a peptidoglycan chain with N-acetyl-1,6-anhydromuramyl-[peptide] at the reducing end + a peptidoglycan chain with N-acetylglucosamine at the non-reducing end.</text>
        <dbReference type="EC" id="4.2.2.29"/>
    </reaction>
</comment>
<keyword evidence="3 7" id="KW-1133">Transmembrane helix</keyword>
<accession>A0A2H0TCY6</accession>
<dbReference type="Pfam" id="PF02618">
    <property type="entry name" value="YceG"/>
    <property type="match status" value="1"/>
</dbReference>
<dbReference type="HAMAP" id="MF_02065">
    <property type="entry name" value="MltG"/>
    <property type="match status" value="1"/>
</dbReference>